<protein>
    <submittedName>
        <fullName evidence="3">Methyltransferase family protein</fullName>
    </submittedName>
</protein>
<dbReference type="Gene3D" id="3.40.50.150">
    <property type="entry name" value="Vaccinia Virus protein VP39"/>
    <property type="match status" value="1"/>
</dbReference>
<dbReference type="InterPro" id="IPR025714">
    <property type="entry name" value="Methyltranfer_dom"/>
</dbReference>
<dbReference type="GO" id="GO:0008168">
    <property type="term" value="F:methyltransferase activity"/>
    <property type="evidence" value="ECO:0007669"/>
    <property type="project" value="UniProtKB-KW"/>
</dbReference>
<dbReference type="SUPFAM" id="SSF53335">
    <property type="entry name" value="S-adenosyl-L-methionine-dependent methyltransferases"/>
    <property type="match status" value="1"/>
</dbReference>
<dbReference type="InterPro" id="IPR048711">
    <property type="entry name" value="WHD_Rv2258c"/>
</dbReference>
<keyword evidence="3" id="KW-0489">Methyltransferase</keyword>
<dbReference type="OrthoDB" id="9801363at2"/>
<sequence length="360" mass="38751">MNEHTEITPFDEVKAEAFADRLVDALSAAAVVLMTSIGHRTALFDTLAGMPGCTSEKLAEQAGLAERYVREWLGVMVTSGVVLYDPKTGVYTLPPEHAAFLTRDASPNNLAVTTQFIGVVASVEEEMLARFRDGGGTHYHHYGRFHEVMAEDSGQTVVAALIDHILPLAPELIERLEHGIDVLDVGCGAGRAMFRLAEAFPASRFVGVDLCADAFAETQIAAAKRDLNNLSFRVQDLSEIKSLGSFDLVTAFDAVHDQKDPQGLLDLVYGSLADDGVFLMQDIGGSRDLAANIENPLAPLLYTISLMHCTPVSIGQGGPGLGAMWGVETAQEMLAIAGFGQIATHRLPHDPTNAYFIARR</sequence>
<feature type="domain" description="S-adenosylmethionine-dependent methyltransferase Rv2258c-like winged HTH" evidence="2">
    <location>
        <begin position="29"/>
        <end position="103"/>
    </location>
</feature>
<reference evidence="3 4" key="1">
    <citation type="submission" date="2018-04" db="EMBL/GenBank/DDBJ databases">
        <title>Genomic Encyclopedia of Archaeal and Bacterial Type Strains, Phase II (KMG-II): from individual species to whole genera.</title>
        <authorList>
            <person name="Goeker M."/>
        </authorList>
    </citation>
    <scope>NUCLEOTIDE SEQUENCE [LARGE SCALE GENOMIC DNA]</scope>
    <source>
        <strain evidence="3 4">DSM 29955</strain>
    </source>
</reference>
<keyword evidence="4" id="KW-1185">Reference proteome</keyword>
<evidence type="ECO:0000313" key="3">
    <source>
        <dbReference type="EMBL" id="PUB10397.1"/>
    </source>
</evidence>
<dbReference type="CDD" id="cd02440">
    <property type="entry name" value="AdoMet_MTases"/>
    <property type="match status" value="1"/>
</dbReference>
<proteinExistence type="predicted"/>
<evidence type="ECO:0000259" key="2">
    <source>
        <dbReference type="Pfam" id="PF21320"/>
    </source>
</evidence>
<dbReference type="PANTHER" id="PTHR45128">
    <property type="entry name" value="METHYLTRANSFERASE TYPE 11"/>
    <property type="match status" value="1"/>
</dbReference>
<dbReference type="AlphaFoldDB" id="A0A2T6K6V4"/>
<accession>A0A2T6K6V4</accession>
<dbReference type="GO" id="GO:0032259">
    <property type="term" value="P:methylation"/>
    <property type="evidence" value="ECO:0007669"/>
    <property type="project" value="UniProtKB-KW"/>
</dbReference>
<dbReference type="SUPFAM" id="SSF46785">
    <property type="entry name" value="Winged helix' DNA-binding domain"/>
    <property type="match status" value="1"/>
</dbReference>
<evidence type="ECO:0000313" key="4">
    <source>
        <dbReference type="Proteomes" id="UP000244523"/>
    </source>
</evidence>
<gene>
    <name evidence="3" type="ORF">C8N45_11924</name>
</gene>
<organism evidence="3 4">
    <name type="scientific">Yoonia sediminilitoris</name>
    <dbReference type="NCBI Taxonomy" id="1286148"/>
    <lineage>
        <taxon>Bacteria</taxon>
        <taxon>Pseudomonadati</taxon>
        <taxon>Pseudomonadota</taxon>
        <taxon>Alphaproteobacteria</taxon>
        <taxon>Rhodobacterales</taxon>
        <taxon>Paracoccaceae</taxon>
        <taxon>Yoonia</taxon>
    </lineage>
</organism>
<name>A0A2T6K6V4_9RHOB</name>
<feature type="domain" description="Methyltransferase" evidence="1">
    <location>
        <begin position="178"/>
        <end position="295"/>
    </location>
</feature>
<dbReference type="InterPro" id="IPR036390">
    <property type="entry name" value="WH_DNA-bd_sf"/>
</dbReference>
<dbReference type="InterPro" id="IPR029063">
    <property type="entry name" value="SAM-dependent_MTases_sf"/>
</dbReference>
<dbReference type="PANTHER" id="PTHR45128:SF1">
    <property type="entry name" value="S-ADENOSYLMETHIONINE-DEPENDENT METHYLTRANSFERASE RV2258C"/>
    <property type="match status" value="1"/>
</dbReference>
<dbReference type="InterPro" id="IPR036388">
    <property type="entry name" value="WH-like_DNA-bd_sf"/>
</dbReference>
<dbReference type="Pfam" id="PF13847">
    <property type="entry name" value="Methyltransf_31"/>
    <property type="match status" value="1"/>
</dbReference>
<keyword evidence="3" id="KW-0808">Transferase</keyword>
<dbReference type="Proteomes" id="UP000244523">
    <property type="component" value="Unassembled WGS sequence"/>
</dbReference>
<dbReference type="EMBL" id="QBUD01000019">
    <property type="protein sequence ID" value="PUB10397.1"/>
    <property type="molecule type" value="Genomic_DNA"/>
</dbReference>
<dbReference type="InterPro" id="IPR053173">
    <property type="entry name" value="SAM-binding_MTase"/>
</dbReference>
<comment type="caution">
    <text evidence="3">The sequence shown here is derived from an EMBL/GenBank/DDBJ whole genome shotgun (WGS) entry which is preliminary data.</text>
</comment>
<evidence type="ECO:0000259" key="1">
    <source>
        <dbReference type="Pfam" id="PF13847"/>
    </source>
</evidence>
<dbReference type="RefSeq" id="WP_108388723.1">
    <property type="nucleotide sequence ID" value="NZ_QBUD01000019.1"/>
</dbReference>
<dbReference type="Gene3D" id="1.10.10.10">
    <property type="entry name" value="Winged helix-like DNA-binding domain superfamily/Winged helix DNA-binding domain"/>
    <property type="match status" value="1"/>
</dbReference>
<dbReference type="Pfam" id="PF21320">
    <property type="entry name" value="WHD_Rv2258c"/>
    <property type="match status" value="1"/>
</dbReference>